<evidence type="ECO:0000259" key="1">
    <source>
        <dbReference type="PROSITE" id="PS50011"/>
    </source>
</evidence>
<dbReference type="OrthoDB" id="308139at2759"/>
<dbReference type="Proteomes" id="UP000039865">
    <property type="component" value="Unassembled WGS sequence"/>
</dbReference>
<protein>
    <submittedName>
        <fullName evidence="2">Protein kinase domain containing protein</fullName>
    </submittedName>
</protein>
<name>A0A078A542_STYLE</name>
<dbReference type="EMBL" id="CCKQ01004700">
    <property type="protein sequence ID" value="CDW75854.1"/>
    <property type="molecule type" value="Genomic_DNA"/>
</dbReference>
<proteinExistence type="predicted"/>
<dbReference type="GO" id="GO:0004674">
    <property type="term" value="F:protein serine/threonine kinase activity"/>
    <property type="evidence" value="ECO:0007669"/>
    <property type="project" value="InterPro"/>
</dbReference>
<evidence type="ECO:0000313" key="2">
    <source>
        <dbReference type="EMBL" id="CDW75854.1"/>
    </source>
</evidence>
<dbReference type="Gene3D" id="1.10.510.10">
    <property type="entry name" value="Transferase(Phosphotransferase) domain 1"/>
    <property type="match status" value="1"/>
</dbReference>
<dbReference type="Pfam" id="PF00069">
    <property type="entry name" value="Pkinase"/>
    <property type="match status" value="1"/>
</dbReference>
<dbReference type="InterPro" id="IPR008271">
    <property type="entry name" value="Ser/Thr_kinase_AS"/>
</dbReference>
<accession>A0A078A542</accession>
<dbReference type="InterPro" id="IPR006652">
    <property type="entry name" value="Kelch_1"/>
</dbReference>
<keyword evidence="2" id="KW-0418">Kinase</keyword>
<dbReference type="SUPFAM" id="SSF56112">
    <property type="entry name" value="Protein kinase-like (PK-like)"/>
    <property type="match status" value="1"/>
</dbReference>
<organism evidence="2 3">
    <name type="scientific">Stylonychia lemnae</name>
    <name type="common">Ciliate</name>
    <dbReference type="NCBI Taxonomy" id="5949"/>
    <lineage>
        <taxon>Eukaryota</taxon>
        <taxon>Sar</taxon>
        <taxon>Alveolata</taxon>
        <taxon>Ciliophora</taxon>
        <taxon>Intramacronucleata</taxon>
        <taxon>Spirotrichea</taxon>
        <taxon>Stichotrichia</taxon>
        <taxon>Sporadotrichida</taxon>
        <taxon>Oxytrichidae</taxon>
        <taxon>Stylonychinae</taxon>
        <taxon>Stylonychia</taxon>
    </lineage>
</organism>
<dbReference type="InterPro" id="IPR045269">
    <property type="entry name" value="Atg1-like"/>
</dbReference>
<dbReference type="SUPFAM" id="SSF117281">
    <property type="entry name" value="Kelch motif"/>
    <property type="match status" value="1"/>
</dbReference>
<dbReference type="SMART" id="SM00612">
    <property type="entry name" value="Kelch"/>
    <property type="match status" value="2"/>
</dbReference>
<evidence type="ECO:0000313" key="3">
    <source>
        <dbReference type="Proteomes" id="UP000039865"/>
    </source>
</evidence>
<gene>
    <name evidence="2" type="primary">Contig7123.g7611</name>
    <name evidence="2" type="ORF">STYLEM_4849</name>
</gene>
<keyword evidence="2" id="KW-0808">Transferase</keyword>
<dbReference type="PANTHER" id="PTHR24348">
    <property type="entry name" value="SERINE/THREONINE-PROTEIN KINASE UNC-51-RELATED"/>
    <property type="match status" value="1"/>
</dbReference>
<dbReference type="PROSITE" id="PS00108">
    <property type="entry name" value="PROTEIN_KINASE_ST"/>
    <property type="match status" value="1"/>
</dbReference>
<dbReference type="PROSITE" id="PS50011">
    <property type="entry name" value="PROTEIN_KINASE_DOM"/>
    <property type="match status" value="1"/>
</dbReference>
<dbReference type="GO" id="GO:0005737">
    <property type="term" value="C:cytoplasm"/>
    <property type="evidence" value="ECO:0007669"/>
    <property type="project" value="TreeGrafter"/>
</dbReference>
<keyword evidence="3" id="KW-1185">Reference proteome</keyword>
<dbReference type="CDD" id="cd00180">
    <property type="entry name" value="PKc"/>
    <property type="match status" value="1"/>
</dbReference>
<dbReference type="AlphaFoldDB" id="A0A078A542"/>
<dbReference type="GO" id="GO:0005524">
    <property type="term" value="F:ATP binding"/>
    <property type="evidence" value="ECO:0007669"/>
    <property type="project" value="InterPro"/>
</dbReference>
<dbReference type="SMART" id="SM00220">
    <property type="entry name" value="S_TKc"/>
    <property type="match status" value="1"/>
</dbReference>
<dbReference type="GO" id="GO:0010506">
    <property type="term" value="P:regulation of autophagy"/>
    <property type="evidence" value="ECO:0007669"/>
    <property type="project" value="InterPro"/>
</dbReference>
<sequence length="707" mass="80564">MFRKQDFKKIDLLGSGKKNTKIYKAEHIPTGKFYAIKEVEAKTLDKLNEYKEEAVQLFKVQNHPNVLQFFGYYFYETMYNTFRIAMVCEYMDHRTNLEYMFRKRKNQNLYWKQDELEKMIVSVISTLSYLQSVGICHRDLKPANLFLSPQSGEVKIIDFGESKDYFKDQDDGGAGTMATIRGTPQYLSPILWRAHVEEGGNTRHVTHNIFKSDVFSCGLIFYQFGAMEDVTGFNQKNQVNDGEKLVDIGLKKLRSRFSDHIIEIVRLMLKFEESERPSFIELAKLVLTSTENTIDSPKGGKHPIGGSGSTAAIQKSIEQSNQNKRVNKTFSNQNIKDASVNLNIDSQTNSNQIINLNNKRDSKSGVSNQLMPNMIEESQNNLMTQSELFRSYADQNNLYLNLTNQMYWFEFGGNKIGRLFIEGPEAEEFPKWRLIAKYKGEFPSHITLVYINGGAVGSEVITQQQNKNISTWFLLGGMGNNCMQYIDKNIVNKSPLPNEKSFFAAVPVRGSIIYTFGGYENVEKCQLKSCEYYSIDKDKWYSNEEVQLNEARSQCSAALFEDNIIFIFGGYNKEKGTLSTIERYDINKKRITLLEIVMPLALRRFASIKISSSKVLLLGGIGRLNKDSDVVFCFDIDNGQEGNSGKNSHNNLNSVKYSIENLDKIDKAGVIEYPVILDSVGSLHLFIENATGTSPPVRSVYSFLEYS</sequence>
<dbReference type="InParanoid" id="A0A078A542"/>
<reference evidence="2 3" key="1">
    <citation type="submission" date="2014-06" db="EMBL/GenBank/DDBJ databases">
        <authorList>
            <person name="Swart Estienne"/>
        </authorList>
    </citation>
    <scope>NUCLEOTIDE SEQUENCE [LARGE SCALE GENOMIC DNA]</scope>
    <source>
        <strain evidence="2 3">130c</strain>
    </source>
</reference>
<dbReference type="InterPro" id="IPR011009">
    <property type="entry name" value="Kinase-like_dom_sf"/>
</dbReference>
<dbReference type="Pfam" id="PF01344">
    <property type="entry name" value="Kelch_1"/>
    <property type="match status" value="1"/>
</dbReference>
<feature type="domain" description="Protein kinase" evidence="1">
    <location>
        <begin position="7"/>
        <end position="294"/>
    </location>
</feature>
<dbReference type="Gene3D" id="2.120.10.80">
    <property type="entry name" value="Kelch-type beta propeller"/>
    <property type="match status" value="1"/>
</dbReference>
<dbReference type="OMA" id="NTFRIAM"/>
<dbReference type="InterPro" id="IPR000719">
    <property type="entry name" value="Prot_kinase_dom"/>
</dbReference>
<dbReference type="InterPro" id="IPR015915">
    <property type="entry name" value="Kelch-typ_b-propeller"/>
</dbReference>